<dbReference type="AlphaFoldDB" id="A0A511BKI3"/>
<proteinExistence type="predicted"/>
<sequence>MDRPIVYAGSVPLDTDLLRLGRYAKEGLGRLASVLLGSDTVTATGLACTVSSESLSVAIGPGTIVAPYALDWTRIGSPSAGLDAAPVVTQCLFHHDEEISLDIPLTGAVVTVYAVCREADDCNEVLPFFDADDPDRTMAGPDNRGKALPTRRAGQISFVIATSQPDLYGAVVVPLYRLDVPSSAATMSGVVPRPAEAFRPRLADYATIDFVQQIAQSHALCFASQILTIPAWASHVELRVIGAGGGGASSSAVSAESGSFSGGGGGAGGDAWGIYRVDPRHSAALSVTIGLGGGPDNRGGTSFVTYDGTLLLSAEGGGAGQFTGPQNASGGSGGSATGGTLWSLYGGCGSDGQAGTYVFAGNGADGPWGGAGRAGALLGHNATKYGAGGGGAYGARAEGQTSPGGRGFQGCVIYRFQR</sequence>
<protein>
    <recommendedName>
        <fullName evidence="1">Glycine-rich domain-containing protein</fullName>
    </recommendedName>
</protein>
<feature type="domain" description="Glycine-rich" evidence="1">
    <location>
        <begin position="226"/>
        <end position="416"/>
    </location>
</feature>
<gene>
    <name evidence="2" type="ORF">SSA02_00420</name>
</gene>
<accession>A0A511BKI3</accession>
<name>A0A511BKI3_9PROT</name>
<comment type="caution">
    <text evidence="2">The sequence shown here is derived from an EMBL/GenBank/DDBJ whole genome shotgun (WGS) entry which is preliminary data.</text>
</comment>
<keyword evidence="3" id="KW-1185">Reference proteome</keyword>
<evidence type="ECO:0000313" key="2">
    <source>
        <dbReference type="EMBL" id="GEL00879.1"/>
    </source>
</evidence>
<evidence type="ECO:0000313" key="3">
    <source>
        <dbReference type="Proteomes" id="UP000321405"/>
    </source>
</evidence>
<evidence type="ECO:0000259" key="1">
    <source>
        <dbReference type="Pfam" id="PF21722"/>
    </source>
</evidence>
<dbReference type="RefSeq" id="WP_147091936.1">
    <property type="nucleotide sequence ID" value="NZ_BJVC01000001.1"/>
</dbReference>
<organism evidence="2 3">
    <name type="scientific">Swaminathania salitolerans</name>
    <dbReference type="NCBI Taxonomy" id="182838"/>
    <lineage>
        <taxon>Bacteria</taxon>
        <taxon>Pseudomonadati</taxon>
        <taxon>Pseudomonadota</taxon>
        <taxon>Alphaproteobacteria</taxon>
        <taxon>Acetobacterales</taxon>
        <taxon>Acetobacteraceae</taxon>
        <taxon>Swaminathania</taxon>
    </lineage>
</organism>
<reference evidence="2 3" key="1">
    <citation type="submission" date="2019-07" db="EMBL/GenBank/DDBJ databases">
        <title>Whole genome shotgun sequence of Swaminathania salitolerans NBRC 104436.</title>
        <authorList>
            <person name="Hosoyama A."/>
            <person name="Uohara A."/>
            <person name="Ohji S."/>
            <person name="Ichikawa N."/>
        </authorList>
    </citation>
    <scope>NUCLEOTIDE SEQUENCE [LARGE SCALE GENOMIC DNA]</scope>
    <source>
        <strain evidence="2 3">NBRC 104436</strain>
    </source>
</reference>
<dbReference type="EMBL" id="BJVC01000001">
    <property type="protein sequence ID" value="GEL00879.1"/>
    <property type="molecule type" value="Genomic_DNA"/>
</dbReference>
<dbReference type="Pfam" id="PF21722">
    <property type="entry name" value="Gly_rich_2"/>
    <property type="match status" value="1"/>
</dbReference>
<dbReference type="OrthoDB" id="7284492at2"/>
<dbReference type="Proteomes" id="UP000321405">
    <property type="component" value="Unassembled WGS sequence"/>
</dbReference>
<dbReference type="InterPro" id="IPR049304">
    <property type="entry name" value="Gly_rich_dom"/>
</dbReference>